<sequence>MWQGWQRYYIEGIKQSFGCGFTELVPEKHIARKWRFKSWPKGGFATITLTFVDRNGENELCLEG</sequence>
<evidence type="ECO:0000259" key="2">
    <source>
        <dbReference type="Pfam" id="PF08327"/>
    </source>
</evidence>
<keyword evidence="4" id="KW-1185">Reference proteome</keyword>
<name>A0A212CGY5_CEREH</name>
<dbReference type="SUPFAM" id="SSF55961">
    <property type="entry name" value="Bet v1-like"/>
    <property type="match status" value="1"/>
</dbReference>
<protein>
    <recommendedName>
        <fullName evidence="2">Activator of Hsp90 ATPase homologue 1/2-like C-terminal domain-containing protein</fullName>
    </recommendedName>
</protein>
<dbReference type="Pfam" id="PF08327">
    <property type="entry name" value="AHSA1"/>
    <property type="match status" value="1"/>
</dbReference>
<evidence type="ECO:0000313" key="3">
    <source>
        <dbReference type="EMBL" id="OWK05258.1"/>
    </source>
</evidence>
<gene>
    <name evidence="3" type="ORF">Celaphus_00002386</name>
</gene>
<dbReference type="AlphaFoldDB" id="A0A212CGY5"/>
<dbReference type="InterPro" id="IPR023393">
    <property type="entry name" value="START-like_dom_sf"/>
</dbReference>
<reference evidence="3 4" key="1">
    <citation type="journal article" date="2018" name="Mol. Genet. Genomics">
        <title>The red deer Cervus elaphus genome CerEla1.0: sequencing, annotating, genes, and chromosomes.</title>
        <authorList>
            <person name="Bana N.A."/>
            <person name="Nyiri A."/>
            <person name="Nagy J."/>
            <person name="Frank K."/>
            <person name="Nagy T."/>
            <person name="Steger V."/>
            <person name="Schiller M."/>
            <person name="Lakatos P."/>
            <person name="Sugar L."/>
            <person name="Horn P."/>
            <person name="Barta E."/>
            <person name="Orosz L."/>
        </authorList>
    </citation>
    <scope>NUCLEOTIDE SEQUENCE [LARGE SCALE GENOMIC DNA]</scope>
    <source>
        <strain evidence="3">Hungarian</strain>
    </source>
</reference>
<dbReference type="EMBL" id="MKHE01000020">
    <property type="protein sequence ID" value="OWK05258.1"/>
    <property type="molecule type" value="Genomic_DNA"/>
</dbReference>
<comment type="similarity">
    <text evidence="1">Belongs to the AHA1 family.</text>
</comment>
<dbReference type="Gene3D" id="3.30.530.20">
    <property type="match status" value="1"/>
</dbReference>
<dbReference type="Proteomes" id="UP000242450">
    <property type="component" value="Chromosome 20"/>
</dbReference>
<accession>A0A212CGY5</accession>
<organism evidence="3 4">
    <name type="scientific">Cervus elaphus hippelaphus</name>
    <name type="common">European red deer</name>
    <dbReference type="NCBI Taxonomy" id="46360"/>
    <lineage>
        <taxon>Eukaryota</taxon>
        <taxon>Metazoa</taxon>
        <taxon>Chordata</taxon>
        <taxon>Craniata</taxon>
        <taxon>Vertebrata</taxon>
        <taxon>Euteleostomi</taxon>
        <taxon>Mammalia</taxon>
        <taxon>Eutheria</taxon>
        <taxon>Laurasiatheria</taxon>
        <taxon>Artiodactyla</taxon>
        <taxon>Ruminantia</taxon>
        <taxon>Pecora</taxon>
        <taxon>Cervidae</taxon>
        <taxon>Cervinae</taxon>
        <taxon>Cervus</taxon>
    </lineage>
</organism>
<feature type="domain" description="Activator of Hsp90 ATPase homologue 1/2-like C-terminal" evidence="2">
    <location>
        <begin position="14"/>
        <end position="62"/>
    </location>
</feature>
<comment type="caution">
    <text evidence="3">The sequence shown here is derived from an EMBL/GenBank/DDBJ whole genome shotgun (WGS) entry which is preliminary data.</text>
</comment>
<dbReference type="InterPro" id="IPR013538">
    <property type="entry name" value="ASHA1/2-like_C"/>
</dbReference>
<proteinExistence type="inferred from homology"/>
<evidence type="ECO:0000256" key="1">
    <source>
        <dbReference type="ARBA" id="ARBA00006817"/>
    </source>
</evidence>
<evidence type="ECO:0000313" key="4">
    <source>
        <dbReference type="Proteomes" id="UP000242450"/>
    </source>
</evidence>
<dbReference type="OrthoDB" id="567237at2759"/>